<feature type="transmembrane region" description="Helical" evidence="1">
    <location>
        <begin position="119"/>
        <end position="139"/>
    </location>
</feature>
<protein>
    <submittedName>
        <fullName evidence="2">Uncharacterized protein</fullName>
    </submittedName>
</protein>
<proteinExistence type="predicted"/>
<dbReference type="GeneID" id="75917904"/>
<dbReference type="NCBIfam" id="NF041646">
    <property type="entry name" value="VC0807_fam"/>
    <property type="match status" value="1"/>
</dbReference>
<keyword evidence="1" id="KW-0472">Membrane</keyword>
<feature type="transmembrane region" description="Helical" evidence="1">
    <location>
        <begin position="44"/>
        <end position="63"/>
    </location>
</feature>
<keyword evidence="1" id="KW-1133">Transmembrane helix</keyword>
<dbReference type="EMBL" id="MU620994">
    <property type="protein sequence ID" value="KAI8575191.1"/>
    <property type="molecule type" value="Genomic_DNA"/>
</dbReference>
<comment type="caution">
    <text evidence="2">The sequence shown here is derived from an EMBL/GenBank/DDBJ whole genome shotgun (WGS) entry which is preliminary data.</text>
</comment>
<keyword evidence="1" id="KW-0812">Transmembrane</keyword>
<reference evidence="2" key="2">
    <citation type="journal article" date="2022" name="Proc. Natl. Acad. Sci. U.S.A.">
        <title>Diploid-dominant life cycles characterize the early evolution of Fungi.</title>
        <authorList>
            <person name="Amses K.R."/>
            <person name="Simmons D.R."/>
            <person name="Longcore J.E."/>
            <person name="Mondo S.J."/>
            <person name="Seto K."/>
            <person name="Jeronimo G.H."/>
            <person name="Bonds A.E."/>
            <person name="Quandt C.A."/>
            <person name="Davis W.J."/>
            <person name="Chang Y."/>
            <person name="Federici B.A."/>
            <person name="Kuo A."/>
            <person name="LaButti K."/>
            <person name="Pangilinan J."/>
            <person name="Andreopoulos W."/>
            <person name="Tritt A."/>
            <person name="Riley R."/>
            <person name="Hundley H."/>
            <person name="Johnson J."/>
            <person name="Lipzen A."/>
            <person name="Barry K."/>
            <person name="Lang B.F."/>
            <person name="Cuomo C.A."/>
            <person name="Buchler N.E."/>
            <person name="Grigoriev I.V."/>
            <person name="Spatafora J.W."/>
            <person name="Stajich J.E."/>
            <person name="James T.Y."/>
        </authorList>
    </citation>
    <scope>NUCLEOTIDE SEQUENCE</scope>
    <source>
        <strain evidence="2">AG</strain>
    </source>
</reference>
<dbReference type="RefSeq" id="XP_051440195.1">
    <property type="nucleotide sequence ID" value="XM_051592562.1"/>
</dbReference>
<evidence type="ECO:0000256" key="1">
    <source>
        <dbReference type="SAM" id="Phobius"/>
    </source>
</evidence>
<feature type="transmembrane region" description="Helical" evidence="1">
    <location>
        <begin position="145"/>
        <end position="167"/>
    </location>
</feature>
<name>A0AAD5HA61_UMBRA</name>
<evidence type="ECO:0000313" key="3">
    <source>
        <dbReference type="Proteomes" id="UP001206595"/>
    </source>
</evidence>
<dbReference type="Proteomes" id="UP001206595">
    <property type="component" value="Unassembled WGS sequence"/>
</dbReference>
<feature type="transmembrane region" description="Helical" evidence="1">
    <location>
        <begin position="12"/>
        <end position="32"/>
    </location>
</feature>
<gene>
    <name evidence="2" type="ORF">K450DRAFT_262960</name>
</gene>
<keyword evidence="3" id="KW-1185">Reference proteome</keyword>
<organism evidence="2 3">
    <name type="scientific">Umbelopsis ramanniana AG</name>
    <dbReference type="NCBI Taxonomy" id="1314678"/>
    <lineage>
        <taxon>Eukaryota</taxon>
        <taxon>Fungi</taxon>
        <taxon>Fungi incertae sedis</taxon>
        <taxon>Mucoromycota</taxon>
        <taxon>Mucoromycotina</taxon>
        <taxon>Umbelopsidomycetes</taxon>
        <taxon>Umbelopsidales</taxon>
        <taxon>Umbelopsidaceae</taxon>
        <taxon>Umbelopsis</taxon>
    </lineage>
</organism>
<sequence length="200" mass="22951">MSIFEIVWYRTVNPLGLVIIFGFVISAVISVIDGNPRVLLLRESIVTCATGVLFLMSMIPFHYKKWTNKPLIYGVTKQMMSLLPPVKYVYQGEVIEESRLEFCWKWSPVFKRGMLTMNAAWGVILILEFVAKLAMYFSSLTVDQMVMYGNIILGVTLGCMGLFNAVYGRIIRLRSMEECKVVQKRLEEEAEQQHVYVDEA</sequence>
<evidence type="ECO:0000313" key="2">
    <source>
        <dbReference type="EMBL" id="KAI8575191.1"/>
    </source>
</evidence>
<reference evidence="2" key="1">
    <citation type="submission" date="2021-06" db="EMBL/GenBank/DDBJ databases">
        <authorList>
            <consortium name="DOE Joint Genome Institute"/>
            <person name="Mondo S.J."/>
            <person name="Amses K.R."/>
            <person name="Simmons D.R."/>
            <person name="Longcore J.E."/>
            <person name="Seto K."/>
            <person name="Alves G.H."/>
            <person name="Bonds A.E."/>
            <person name="Quandt C.A."/>
            <person name="Davis W.J."/>
            <person name="Chang Y."/>
            <person name="Letcher P.M."/>
            <person name="Powell M.J."/>
            <person name="Kuo A."/>
            <person name="Labutti K."/>
            <person name="Pangilinan J."/>
            <person name="Andreopoulos W."/>
            <person name="Tritt A."/>
            <person name="Riley R."/>
            <person name="Hundley H."/>
            <person name="Johnson J."/>
            <person name="Lipzen A."/>
            <person name="Barry K."/>
            <person name="Berbee M.L."/>
            <person name="Buchler N.E."/>
            <person name="Grigoriev I.V."/>
            <person name="Spatafora J.W."/>
            <person name="Stajich J.E."/>
            <person name="James T.Y."/>
        </authorList>
    </citation>
    <scope>NUCLEOTIDE SEQUENCE</scope>
    <source>
        <strain evidence="2">AG</strain>
    </source>
</reference>
<accession>A0AAD5HA61</accession>
<dbReference type="AlphaFoldDB" id="A0AAD5HA61"/>